<accession>A0A426Z3A2</accession>
<organism evidence="1 2">
    <name type="scientific">Ensete ventricosum</name>
    <name type="common">Abyssinian banana</name>
    <name type="synonym">Musa ensete</name>
    <dbReference type="NCBI Taxonomy" id="4639"/>
    <lineage>
        <taxon>Eukaryota</taxon>
        <taxon>Viridiplantae</taxon>
        <taxon>Streptophyta</taxon>
        <taxon>Embryophyta</taxon>
        <taxon>Tracheophyta</taxon>
        <taxon>Spermatophyta</taxon>
        <taxon>Magnoliopsida</taxon>
        <taxon>Liliopsida</taxon>
        <taxon>Zingiberales</taxon>
        <taxon>Musaceae</taxon>
        <taxon>Ensete</taxon>
    </lineage>
</organism>
<dbReference type="Proteomes" id="UP000287651">
    <property type="component" value="Unassembled WGS sequence"/>
</dbReference>
<evidence type="ECO:0000313" key="1">
    <source>
        <dbReference type="EMBL" id="RRT58448.1"/>
    </source>
</evidence>
<proteinExistence type="predicted"/>
<name>A0A426Z3A2_ENSVE</name>
<evidence type="ECO:0000313" key="2">
    <source>
        <dbReference type="Proteomes" id="UP000287651"/>
    </source>
</evidence>
<gene>
    <name evidence="1" type="ORF">B296_00030292</name>
</gene>
<protein>
    <submittedName>
        <fullName evidence="1">Uncharacterized protein</fullName>
    </submittedName>
</protein>
<comment type="caution">
    <text evidence="1">The sequence shown here is derived from an EMBL/GenBank/DDBJ whole genome shotgun (WGS) entry which is preliminary data.</text>
</comment>
<sequence length="102" mass="11567">MGSSKETSPGGRLWVFLDQRLRRWEGRRGDSIRGRLCRKVCGDWVCLRALRMRGRPLTGISARSGRGSRDTETGGSSWALEFRDLSRPTRIVIPFLGIPFTM</sequence>
<dbReference type="AlphaFoldDB" id="A0A426Z3A2"/>
<reference evidence="1 2" key="1">
    <citation type="journal article" date="2014" name="Agronomy (Basel)">
        <title>A Draft Genome Sequence for Ensete ventricosum, the Drought-Tolerant Tree Against Hunger.</title>
        <authorList>
            <person name="Harrison J."/>
            <person name="Moore K.A."/>
            <person name="Paszkiewicz K."/>
            <person name="Jones T."/>
            <person name="Grant M."/>
            <person name="Ambacheew D."/>
            <person name="Muzemil S."/>
            <person name="Studholme D.J."/>
        </authorList>
    </citation>
    <scope>NUCLEOTIDE SEQUENCE [LARGE SCALE GENOMIC DNA]</scope>
</reference>
<dbReference type="EMBL" id="AMZH03008678">
    <property type="protein sequence ID" value="RRT58448.1"/>
    <property type="molecule type" value="Genomic_DNA"/>
</dbReference>